<dbReference type="GeneID" id="98144130"/>
<proteinExistence type="predicted"/>
<dbReference type="Proteomes" id="UP001610432">
    <property type="component" value="Unassembled WGS sequence"/>
</dbReference>
<dbReference type="EMBL" id="JBFXLQ010000018">
    <property type="protein sequence ID" value="KAL2867622.1"/>
    <property type="molecule type" value="Genomic_DNA"/>
</dbReference>
<feature type="signal peptide" evidence="1">
    <location>
        <begin position="1"/>
        <end position="19"/>
    </location>
</feature>
<protein>
    <recommendedName>
        <fullName evidence="4">Secreted protein</fullName>
    </recommendedName>
</protein>
<feature type="chain" id="PRO_5045752994" description="Secreted protein" evidence="1">
    <location>
        <begin position="20"/>
        <end position="150"/>
    </location>
</feature>
<evidence type="ECO:0000313" key="2">
    <source>
        <dbReference type="EMBL" id="KAL2867622.1"/>
    </source>
</evidence>
<comment type="caution">
    <text evidence="2">The sequence shown here is derived from an EMBL/GenBank/DDBJ whole genome shotgun (WGS) entry which is preliminary data.</text>
</comment>
<keyword evidence="3" id="KW-1185">Reference proteome</keyword>
<evidence type="ECO:0000256" key="1">
    <source>
        <dbReference type="SAM" id="SignalP"/>
    </source>
</evidence>
<evidence type="ECO:0000313" key="3">
    <source>
        <dbReference type="Proteomes" id="UP001610432"/>
    </source>
</evidence>
<name>A0ABR4LSU3_9EURO</name>
<gene>
    <name evidence="2" type="ORF">BJX67DRAFT_352717</name>
</gene>
<evidence type="ECO:0008006" key="4">
    <source>
        <dbReference type="Google" id="ProtNLM"/>
    </source>
</evidence>
<reference evidence="2 3" key="1">
    <citation type="submission" date="2024-07" db="EMBL/GenBank/DDBJ databases">
        <title>Section-level genome sequencing and comparative genomics of Aspergillus sections Usti and Cavernicolus.</title>
        <authorList>
            <consortium name="Lawrence Berkeley National Laboratory"/>
            <person name="Nybo J.L."/>
            <person name="Vesth T.C."/>
            <person name="Theobald S."/>
            <person name="Frisvad J.C."/>
            <person name="Larsen T.O."/>
            <person name="Kjaerboelling I."/>
            <person name="Rothschild-Mancinelli K."/>
            <person name="Lyhne E.K."/>
            <person name="Kogle M.E."/>
            <person name="Barry K."/>
            <person name="Clum A."/>
            <person name="Na H."/>
            <person name="Ledsgaard L."/>
            <person name="Lin J."/>
            <person name="Lipzen A."/>
            <person name="Kuo A."/>
            <person name="Riley R."/>
            <person name="Mondo S."/>
            <person name="Labutti K."/>
            <person name="Haridas S."/>
            <person name="Pangalinan J."/>
            <person name="Salamov A.A."/>
            <person name="Simmons B.A."/>
            <person name="Magnuson J.K."/>
            <person name="Chen J."/>
            <person name="Drula E."/>
            <person name="Henrissat B."/>
            <person name="Wiebenga A."/>
            <person name="Lubbers R.J."/>
            <person name="Gomes A.C."/>
            <person name="Macurrencykelacurrency M.R."/>
            <person name="Stajich J."/>
            <person name="Grigoriev I.V."/>
            <person name="Mortensen U.H."/>
            <person name="De Vries R.P."/>
            <person name="Baker S.E."/>
            <person name="Andersen M.R."/>
        </authorList>
    </citation>
    <scope>NUCLEOTIDE SEQUENCE [LARGE SCALE GENOMIC DNA]</scope>
    <source>
        <strain evidence="2 3">CBS 449.75</strain>
    </source>
</reference>
<organism evidence="2 3">
    <name type="scientific">Aspergillus lucknowensis</name>
    <dbReference type="NCBI Taxonomy" id="176173"/>
    <lineage>
        <taxon>Eukaryota</taxon>
        <taxon>Fungi</taxon>
        <taxon>Dikarya</taxon>
        <taxon>Ascomycota</taxon>
        <taxon>Pezizomycotina</taxon>
        <taxon>Eurotiomycetes</taxon>
        <taxon>Eurotiomycetidae</taxon>
        <taxon>Eurotiales</taxon>
        <taxon>Aspergillaceae</taxon>
        <taxon>Aspergillus</taxon>
        <taxon>Aspergillus subgen. Nidulantes</taxon>
    </lineage>
</organism>
<keyword evidence="1" id="KW-0732">Signal</keyword>
<sequence>MYLLLTAFDTFVLLSVILRGPKTPRSAVCTRNTVADATKGLEWRETVCPSSVELRPRMRNHLFDTTEWRAARIAISSFLREIITAKVRRASSMPMVLSKTKDRKHKRPHAIGSAVPKSSKCKYFRPSTAYSLWGRSCHSNDPMRGGCRNS</sequence>
<dbReference type="RefSeq" id="XP_070886601.1">
    <property type="nucleotide sequence ID" value="XM_071029058.1"/>
</dbReference>
<accession>A0ABR4LSU3</accession>